<dbReference type="EMBL" id="FLYH01000038">
    <property type="protein sequence ID" value="SCA83482.1"/>
    <property type="molecule type" value="Genomic_DNA"/>
</dbReference>
<dbReference type="VEuPathDB" id="PlasmoDB:PVP01_0006890"/>
<accession>A0A1G4EA89</accession>
<evidence type="ECO:0000256" key="1">
    <source>
        <dbReference type="SAM" id="MobiDB-lite"/>
    </source>
</evidence>
<dbReference type="AlphaFoldDB" id="A0A1G4EA89"/>
<protein>
    <submittedName>
        <fullName evidence="2">Vir protein, putative</fullName>
    </submittedName>
</protein>
<gene>
    <name evidence="2" type="ORF">PVT01_000025200</name>
</gene>
<dbReference type="VEuPathDB" id="PlasmoDB:PVW1_040005700"/>
<organism evidence="2 3">
    <name type="scientific">Plasmodium vivax</name>
    <name type="common">malaria parasite P. vivax</name>
    <dbReference type="NCBI Taxonomy" id="5855"/>
    <lineage>
        <taxon>Eukaryota</taxon>
        <taxon>Sar</taxon>
        <taxon>Alveolata</taxon>
        <taxon>Apicomplexa</taxon>
        <taxon>Aconoidasida</taxon>
        <taxon>Haemosporida</taxon>
        <taxon>Plasmodiidae</taxon>
        <taxon>Plasmodium</taxon>
        <taxon>Plasmodium (Plasmodium)</taxon>
    </lineage>
</organism>
<dbReference type="VEuPathDB" id="PlasmoDB:PVPAM_000015800"/>
<evidence type="ECO:0000313" key="2">
    <source>
        <dbReference type="EMBL" id="SCA83482.1"/>
    </source>
</evidence>
<name>A0A1G4EA89_PLAVI</name>
<reference evidence="2 3" key="1">
    <citation type="submission" date="2016-07" db="EMBL/GenBank/DDBJ databases">
        <authorList>
            <consortium name="Pathogen Informatics"/>
        </authorList>
    </citation>
    <scope>NUCLEOTIDE SEQUENCE [LARGE SCALE GENOMIC DNA]</scope>
</reference>
<dbReference type="Pfam" id="PF05795">
    <property type="entry name" value="Plasmodium_Vir"/>
    <property type="match status" value="1"/>
</dbReference>
<sequence>MKSKFNGYEDLYELCKMFEKNLSELPIILREETDNNEKCRYLIFWLNDQMRKMFNSYNILPNIKNSIMQGFYSLTYRTNPILLKNKCKYIYDNDIDLDLWKNWKDLYDYIRNKDNIRAKIESNKILCKTYQEYNTHITRIYENYKKECCEKKYGNCPHYLNFKEWCDKDNILIELECTEPAELGESRADDSRVIAEKTGLAEDEEPGRGQKKERTPGQGAGERVVAVGGLEVKVKEGQEAGSPGDTLDSIIYTGLPSSEDNEETTKGNETNPVGTIVGTSLGFVLPLITIYRFTPLGSWINTKIFRKDRLMENMKINERELLLNSSGIGETNFDNTRYQIMYNSAHNE</sequence>
<proteinExistence type="predicted"/>
<dbReference type="VEuPathDB" id="PlasmoDB:PVX_172270"/>
<feature type="region of interest" description="Disordered" evidence="1">
    <location>
        <begin position="198"/>
        <end position="221"/>
    </location>
</feature>
<dbReference type="Proteomes" id="UP000196402">
    <property type="component" value="Unassembled WGS sequence"/>
</dbReference>
<feature type="compositionally biased region" description="Basic and acidic residues" evidence="1">
    <location>
        <begin position="206"/>
        <end position="215"/>
    </location>
</feature>
<evidence type="ECO:0000313" key="3">
    <source>
        <dbReference type="Proteomes" id="UP000196402"/>
    </source>
</evidence>
<dbReference type="InterPro" id="IPR008780">
    <property type="entry name" value="Plasmodium_Vir"/>
</dbReference>